<feature type="binding site" evidence="6">
    <location>
        <position position="201"/>
    </location>
    <ligand>
        <name>Mg(2+)</name>
        <dbReference type="ChEBI" id="CHEBI:18420"/>
    </ligand>
</feature>
<dbReference type="PANTHER" id="PTHR48080">
    <property type="entry name" value="D-GALACTONATE DEHYDRATASE-RELATED"/>
    <property type="match status" value="1"/>
</dbReference>
<feature type="domain" description="Mandelate racemase/muconate lactonizing enzyme C-terminal" evidence="9">
    <location>
        <begin position="131"/>
        <end position="222"/>
    </location>
</feature>
<evidence type="ECO:0000256" key="1">
    <source>
        <dbReference type="ARBA" id="ARBA00008031"/>
    </source>
</evidence>
<name>A0A327JHX6_9HYPH</name>
<dbReference type="SMART" id="SM00922">
    <property type="entry name" value="MR_MLE"/>
    <property type="match status" value="1"/>
</dbReference>
<dbReference type="SUPFAM" id="SSF51604">
    <property type="entry name" value="Enolase C-terminal domain-like"/>
    <property type="match status" value="1"/>
</dbReference>
<dbReference type="SFLD" id="SFLDF00010">
    <property type="entry name" value="dipeptide_epimerase"/>
    <property type="match status" value="1"/>
</dbReference>
<dbReference type="Gene3D" id="3.30.390.10">
    <property type="entry name" value="Enolase-like, N-terminal domain"/>
    <property type="match status" value="1"/>
</dbReference>
<dbReference type="Gene3D" id="3.20.20.120">
    <property type="entry name" value="Enolase-like C-terminal domain"/>
    <property type="match status" value="1"/>
</dbReference>
<feature type="active site" description="Proton acceptor; specific for (R)-substrate epimerization" evidence="5">
    <location>
        <position position="150"/>
    </location>
</feature>
<comment type="similarity">
    <text evidence="1 7">Belongs to the mandelate racemase/muconate lactonizing enzyme family.</text>
</comment>
<dbReference type="Proteomes" id="UP000249299">
    <property type="component" value="Unassembled WGS sequence"/>
</dbReference>
<dbReference type="InterPro" id="IPR013341">
    <property type="entry name" value="Mandelate_racemase_N_dom"/>
</dbReference>
<dbReference type="InterPro" id="IPR029017">
    <property type="entry name" value="Enolase-like_N"/>
</dbReference>
<keyword evidence="11" id="KW-1185">Reference proteome</keyword>
<dbReference type="SFLD" id="SFLDG00180">
    <property type="entry name" value="muconate_cycloisomerase"/>
    <property type="match status" value="1"/>
</dbReference>
<evidence type="ECO:0000313" key="10">
    <source>
        <dbReference type="EMBL" id="RAI24924.1"/>
    </source>
</evidence>
<dbReference type="GO" id="GO:0016855">
    <property type="term" value="F:racemase and epimerase activity, acting on amino acids and derivatives"/>
    <property type="evidence" value="ECO:0007669"/>
    <property type="project" value="UniProtKB-UniRule"/>
</dbReference>
<dbReference type="NCBIfam" id="NF042940">
    <property type="entry name" value="racemase_DgcA"/>
    <property type="match status" value="1"/>
</dbReference>
<protein>
    <recommendedName>
        <fullName evidence="7">Dipeptide epimerase</fullName>
        <ecNumber evidence="7">5.1.1.-</ecNumber>
    </recommendedName>
</protein>
<dbReference type="OrthoDB" id="9782675at2"/>
<organism evidence="10 11">
    <name type="scientific">Rhodobium orientis</name>
    <dbReference type="NCBI Taxonomy" id="34017"/>
    <lineage>
        <taxon>Bacteria</taxon>
        <taxon>Pseudomonadati</taxon>
        <taxon>Pseudomonadota</taxon>
        <taxon>Alphaproteobacteria</taxon>
        <taxon>Hyphomicrobiales</taxon>
        <taxon>Rhodobiaceae</taxon>
        <taxon>Rhodobium</taxon>
    </lineage>
</organism>
<dbReference type="InterPro" id="IPR029065">
    <property type="entry name" value="Enolase_C-like"/>
</dbReference>
<evidence type="ECO:0000256" key="5">
    <source>
        <dbReference type="PIRSR" id="PIRSR634603-1"/>
    </source>
</evidence>
<accession>A0A327JHX6</accession>
<evidence type="ECO:0000256" key="4">
    <source>
        <dbReference type="ARBA" id="ARBA00023235"/>
    </source>
</evidence>
<feature type="binding site" evidence="6">
    <location>
        <position position="175"/>
    </location>
    <ligand>
        <name>Mg(2+)</name>
        <dbReference type="ChEBI" id="CHEBI:18420"/>
    </ligand>
</feature>
<comment type="cofactor">
    <cofactor evidence="6 7">
        <name>Mg(2+)</name>
        <dbReference type="ChEBI" id="CHEBI:18420"/>
    </cofactor>
    <text evidence="6 7">Binds 1 Mg(2+) ion per subunit.</text>
</comment>
<keyword evidence="3 6" id="KW-0460">Magnesium</keyword>
<evidence type="ECO:0000256" key="7">
    <source>
        <dbReference type="RuleBase" id="RU366006"/>
    </source>
</evidence>
<evidence type="ECO:0000313" key="11">
    <source>
        <dbReference type="Proteomes" id="UP000249299"/>
    </source>
</evidence>
<keyword evidence="8" id="KW-0472">Membrane</keyword>
<proteinExistence type="inferred from homology"/>
<feature type="active site" description="Proton acceptor; specific for (S)-substrate epimerization" evidence="5">
    <location>
        <position position="246"/>
    </location>
</feature>
<keyword evidence="8" id="KW-1133">Transmembrane helix</keyword>
<keyword evidence="4 7" id="KW-0413">Isomerase</keyword>
<dbReference type="SFLD" id="SFLDS00001">
    <property type="entry name" value="Enolase"/>
    <property type="match status" value="1"/>
</dbReference>
<dbReference type="PANTHER" id="PTHR48080:SF3">
    <property type="entry name" value="ENOLASE SUPERFAMILY MEMBER DDB_G0284701"/>
    <property type="match status" value="1"/>
</dbReference>
<feature type="transmembrane region" description="Helical" evidence="8">
    <location>
        <begin position="266"/>
        <end position="287"/>
    </location>
</feature>
<evidence type="ECO:0000256" key="6">
    <source>
        <dbReference type="PIRSR" id="PIRSR634603-3"/>
    </source>
</evidence>
<dbReference type="AlphaFoldDB" id="A0A327JHX6"/>
<dbReference type="EMBL" id="NPEV01000062">
    <property type="protein sequence ID" value="RAI24924.1"/>
    <property type="molecule type" value="Genomic_DNA"/>
</dbReference>
<comment type="caution">
    <text evidence="10">The sequence shown here is derived from an EMBL/GenBank/DDBJ whole genome shotgun (WGS) entry which is preliminary data.</text>
</comment>
<feature type="binding site" evidence="6">
    <location>
        <position position="224"/>
    </location>
    <ligand>
        <name>Mg(2+)</name>
        <dbReference type="ChEBI" id="CHEBI:18420"/>
    </ligand>
</feature>
<dbReference type="Pfam" id="PF02746">
    <property type="entry name" value="MR_MLE_N"/>
    <property type="match status" value="1"/>
</dbReference>
<dbReference type="GO" id="GO:0046872">
    <property type="term" value="F:metal ion binding"/>
    <property type="evidence" value="ECO:0007669"/>
    <property type="project" value="UniProtKB-KW"/>
</dbReference>
<dbReference type="CDD" id="cd03319">
    <property type="entry name" value="L-Ala-DL-Glu_epimerase"/>
    <property type="match status" value="1"/>
</dbReference>
<keyword evidence="2 6" id="KW-0479">Metal-binding</keyword>
<dbReference type="EC" id="5.1.1.-" evidence="7"/>
<sequence length="327" mass="33640">MTRTLSATSESWPIAGGFTISRGTKTTAEVVVAKVTEGGHTGRGECVPYARYDETVEGVIADIEKFAGAVASGLTREALQTAMPAGAARNALDCALLDLEAKTSGKSAADILGISPPAEAVTAYTISLGTPDKMAADARAAAHRPLIKVKLGGAGDVERIRAVRANALGARLIVDANEAWTDDLFAPNMEACKAAGVELVEQPLPAGNDAMLASLAHAAPVCADESVHISDGLADLADRYDAVNIKLDKAGGITEALKMAKLAQDLGLTVMVGSMLATSLAVAPAYLLSGYAAFLDIDGPLLLAKDREPGLAFDGSTVRMPDPALWG</sequence>
<gene>
    <name evidence="10" type="ORF">CH339_20600</name>
</gene>
<evidence type="ECO:0000259" key="9">
    <source>
        <dbReference type="SMART" id="SM00922"/>
    </source>
</evidence>
<dbReference type="InterPro" id="IPR034603">
    <property type="entry name" value="Dipeptide_epimerase"/>
</dbReference>
<dbReference type="RefSeq" id="WP_111436274.1">
    <property type="nucleotide sequence ID" value="NZ_JACIGG010000007.1"/>
</dbReference>
<evidence type="ECO:0000256" key="2">
    <source>
        <dbReference type="ARBA" id="ARBA00022723"/>
    </source>
</evidence>
<dbReference type="InterPro" id="IPR034593">
    <property type="entry name" value="DgoD-like"/>
</dbReference>
<evidence type="ECO:0000256" key="3">
    <source>
        <dbReference type="ARBA" id="ARBA00022842"/>
    </source>
</evidence>
<evidence type="ECO:0000256" key="8">
    <source>
        <dbReference type="SAM" id="Phobius"/>
    </source>
</evidence>
<dbReference type="InterPro" id="IPR013342">
    <property type="entry name" value="Mandelate_racemase_C"/>
</dbReference>
<dbReference type="SUPFAM" id="SSF54826">
    <property type="entry name" value="Enolase N-terminal domain-like"/>
    <property type="match status" value="1"/>
</dbReference>
<dbReference type="Pfam" id="PF13378">
    <property type="entry name" value="MR_MLE_C"/>
    <property type="match status" value="1"/>
</dbReference>
<reference evidence="10 11" key="1">
    <citation type="submission" date="2017-07" db="EMBL/GenBank/DDBJ databases">
        <title>Draft Genome Sequences of Select Purple Nonsulfur Bacteria.</title>
        <authorList>
            <person name="Lasarre B."/>
            <person name="Mckinlay J.B."/>
        </authorList>
    </citation>
    <scope>NUCLEOTIDE SEQUENCE [LARGE SCALE GENOMIC DNA]</scope>
    <source>
        <strain evidence="10 11">DSM 11290</strain>
    </source>
</reference>
<dbReference type="InterPro" id="IPR036849">
    <property type="entry name" value="Enolase-like_C_sf"/>
</dbReference>
<keyword evidence="8" id="KW-0812">Transmembrane</keyword>